<dbReference type="AlphaFoldDB" id="A0A9P0VMY8"/>
<keyword evidence="3" id="KW-1185">Reference proteome</keyword>
<organism evidence="2 3">
    <name type="scientific">Cuscuta europaea</name>
    <name type="common">European dodder</name>
    <dbReference type="NCBI Taxonomy" id="41803"/>
    <lineage>
        <taxon>Eukaryota</taxon>
        <taxon>Viridiplantae</taxon>
        <taxon>Streptophyta</taxon>
        <taxon>Embryophyta</taxon>
        <taxon>Tracheophyta</taxon>
        <taxon>Spermatophyta</taxon>
        <taxon>Magnoliopsida</taxon>
        <taxon>eudicotyledons</taxon>
        <taxon>Gunneridae</taxon>
        <taxon>Pentapetalae</taxon>
        <taxon>asterids</taxon>
        <taxon>lamiids</taxon>
        <taxon>Solanales</taxon>
        <taxon>Convolvulaceae</taxon>
        <taxon>Cuscuteae</taxon>
        <taxon>Cuscuta</taxon>
        <taxon>Cuscuta subgen. Cuscuta</taxon>
    </lineage>
</organism>
<evidence type="ECO:0000256" key="1">
    <source>
        <dbReference type="SAM" id="MobiDB-lite"/>
    </source>
</evidence>
<dbReference type="Proteomes" id="UP001152484">
    <property type="component" value="Unassembled WGS sequence"/>
</dbReference>
<feature type="compositionally biased region" description="Polar residues" evidence="1">
    <location>
        <begin position="12"/>
        <end position="30"/>
    </location>
</feature>
<feature type="region of interest" description="Disordered" evidence="1">
    <location>
        <begin position="1"/>
        <end position="38"/>
    </location>
</feature>
<proteinExistence type="predicted"/>
<dbReference type="EMBL" id="CAMAPE010000001">
    <property type="protein sequence ID" value="CAH9050381.1"/>
    <property type="molecule type" value="Genomic_DNA"/>
</dbReference>
<protein>
    <submittedName>
        <fullName evidence="2">Uncharacterized protein</fullName>
    </submittedName>
</protein>
<name>A0A9P0VMY8_CUSEU</name>
<gene>
    <name evidence="2" type="ORF">CEURO_LOCUS58</name>
</gene>
<comment type="caution">
    <text evidence="2">The sequence shown here is derived from an EMBL/GenBank/DDBJ whole genome shotgun (WGS) entry which is preliminary data.</text>
</comment>
<sequence>METSTSKRRVYSSEQQSSTLSDAASKTNLADLQKGLPPGKKLVEGRNYMVRKSKKRKEYWLDFIEYLEEGSLRSEYFMFMLPLLTPRFRKGIRPFDD</sequence>
<evidence type="ECO:0000313" key="2">
    <source>
        <dbReference type="EMBL" id="CAH9050381.1"/>
    </source>
</evidence>
<feature type="compositionally biased region" description="Basic residues" evidence="1">
    <location>
        <begin position="1"/>
        <end position="10"/>
    </location>
</feature>
<evidence type="ECO:0000313" key="3">
    <source>
        <dbReference type="Proteomes" id="UP001152484"/>
    </source>
</evidence>
<reference evidence="2" key="1">
    <citation type="submission" date="2022-07" db="EMBL/GenBank/DDBJ databases">
        <authorList>
            <person name="Macas J."/>
            <person name="Novak P."/>
            <person name="Neumann P."/>
        </authorList>
    </citation>
    <scope>NUCLEOTIDE SEQUENCE</scope>
</reference>
<accession>A0A9P0VMY8</accession>